<organism evidence="1 2">
    <name type="scientific">Lecanicillium saksenae</name>
    <dbReference type="NCBI Taxonomy" id="468837"/>
    <lineage>
        <taxon>Eukaryota</taxon>
        <taxon>Fungi</taxon>
        <taxon>Dikarya</taxon>
        <taxon>Ascomycota</taxon>
        <taxon>Pezizomycotina</taxon>
        <taxon>Sordariomycetes</taxon>
        <taxon>Hypocreomycetidae</taxon>
        <taxon>Hypocreales</taxon>
        <taxon>Cordycipitaceae</taxon>
        <taxon>Lecanicillium</taxon>
    </lineage>
</organism>
<proteinExistence type="predicted"/>
<dbReference type="Proteomes" id="UP001148737">
    <property type="component" value="Unassembled WGS sequence"/>
</dbReference>
<protein>
    <submittedName>
        <fullName evidence="1">Uncharacterized protein</fullName>
    </submittedName>
</protein>
<keyword evidence="2" id="KW-1185">Reference proteome</keyword>
<gene>
    <name evidence="1" type="ORF">NLG97_g2353</name>
</gene>
<evidence type="ECO:0000313" key="2">
    <source>
        <dbReference type="Proteomes" id="UP001148737"/>
    </source>
</evidence>
<reference evidence="1" key="1">
    <citation type="submission" date="2022-07" db="EMBL/GenBank/DDBJ databases">
        <title>Genome Sequence of Lecanicillium saksenae.</title>
        <authorList>
            <person name="Buettner E."/>
        </authorList>
    </citation>
    <scope>NUCLEOTIDE SEQUENCE</scope>
    <source>
        <strain evidence="1">VT-O1</strain>
    </source>
</reference>
<dbReference type="EMBL" id="JANAKD010000156">
    <property type="protein sequence ID" value="KAJ3496842.1"/>
    <property type="molecule type" value="Genomic_DNA"/>
</dbReference>
<name>A0ACC1R301_9HYPO</name>
<evidence type="ECO:0000313" key="1">
    <source>
        <dbReference type="EMBL" id="KAJ3496842.1"/>
    </source>
</evidence>
<accession>A0ACC1R301</accession>
<sequence length="296" mass="31854">MATDNNLPVKTFHKASYTAISTSNPALSQAGRTVVVTGSSGGIGLAIARGFAEAQASTVILTGRTATTLSAAASALAAEFPKTRIVHRLLDISDIEAVDAFWDSLDAQDTLVDVLVLSAARVSMPMPIVKLGHREARADFEVNVGSNATFADRFYNQAKRNTEQKLFLVNLSTLIIHDINYAAHFPNYSASKAAGTMLLQNMSYGVFDSDMQIVSFHPGAIFTPGASKAGFTEDSLPYDNESLPGHFAVWAASDDASFLHGRFVWASWDVEELKSAETRERISNDASYLRIGVNGL</sequence>
<comment type="caution">
    <text evidence="1">The sequence shown here is derived from an EMBL/GenBank/DDBJ whole genome shotgun (WGS) entry which is preliminary data.</text>
</comment>